<dbReference type="Gene3D" id="1.10.357.10">
    <property type="entry name" value="Tetracycline Repressor, domain 2"/>
    <property type="match status" value="1"/>
</dbReference>
<dbReference type="RefSeq" id="WP_083509836.1">
    <property type="nucleotide sequence ID" value="NZ_LMTR01000083.1"/>
</dbReference>
<dbReference type="OrthoDB" id="9787680at2"/>
<dbReference type="PANTHER" id="PTHR30055:SF200">
    <property type="entry name" value="HTH-TYPE TRANSCRIPTIONAL REPRESSOR BDCR"/>
    <property type="match status" value="1"/>
</dbReference>
<sequence length="224" mass="24914">MGQTIKTAAVQPPPRERILAAARNLFYRHGIRAVGVDAIAEAAATNKMTLYRHFGSKDELISAYLQELAKEGDDLWQRLRETYPDDPHAQIEGWVQHVEQVLTDCSERGCAMANAAVEMREIDHPARQIIDDYKTRKRDQLVRLFSEAGYGEPEQVADEVFLLFEGARISIQCCSQGPALRVVRMLRSLLADHAPKVEVEALAARDAASERKAGAKSGTKSKEA</sequence>
<dbReference type="InterPro" id="IPR036271">
    <property type="entry name" value="Tet_transcr_reg_TetR-rel_C_sf"/>
</dbReference>
<dbReference type="InterPro" id="IPR001647">
    <property type="entry name" value="HTH_TetR"/>
</dbReference>
<evidence type="ECO:0000256" key="1">
    <source>
        <dbReference type="ARBA" id="ARBA00023125"/>
    </source>
</evidence>
<dbReference type="EMBL" id="LMTR01000083">
    <property type="protein sequence ID" value="KWT64984.1"/>
    <property type="molecule type" value="Genomic_DNA"/>
</dbReference>
<accession>A0A109BA30</accession>
<comment type="caution">
    <text evidence="4">The sequence shown here is derived from an EMBL/GenBank/DDBJ whole genome shotgun (WGS) entry which is preliminary data.</text>
</comment>
<dbReference type="PRINTS" id="PR00455">
    <property type="entry name" value="HTHTETR"/>
</dbReference>
<dbReference type="PATRIC" id="fig|121290.4.peg.2139"/>
<evidence type="ECO:0000313" key="4">
    <source>
        <dbReference type="EMBL" id="KWT64984.1"/>
    </source>
</evidence>
<dbReference type="InterPro" id="IPR009057">
    <property type="entry name" value="Homeodomain-like_sf"/>
</dbReference>
<dbReference type="PROSITE" id="PS50977">
    <property type="entry name" value="HTH_TETR_2"/>
    <property type="match status" value="1"/>
</dbReference>
<evidence type="ECO:0000256" key="2">
    <source>
        <dbReference type="PROSITE-ProRule" id="PRU00335"/>
    </source>
</evidence>
<dbReference type="Pfam" id="PF00440">
    <property type="entry name" value="TetR_N"/>
    <property type="match status" value="1"/>
</dbReference>
<dbReference type="GO" id="GO:0000976">
    <property type="term" value="F:transcription cis-regulatory region binding"/>
    <property type="evidence" value="ECO:0007669"/>
    <property type="project" value="TreeGrafter"/>
</dbReference>
<feature type="domain" description="HTH tetR-type" evidence="3">
    <location>
        <begin position="12"/>
        <end position="72"/>
    </location>
</feature>
<protein>
    <submittedName>
        <fullName evidence="4">Transcriptional regulator, TetR family</fullName>
    </submittedName>
</protein>
<dbReference type="PANTHER" id="PTHR30055">
    <property type="entry name" value="HTH-TYPE TRANSCRIPTIONAL REGULATOR RUTR"/>
    <property type="match status" value="1"/>
</dbReference>
<proteinExistence type="predicted"/>
<gene>
    <name evidence="4" type="ORF">APY04_3072</name>
</gene>
<dbReference type="InterPro" id="IPR050109">
    <property type="entry name" value="HTH-type_TetR-like_transc_reg"/>
</dbReference>
<keyword evidence="1 2" id="KW-0238">DNA-binding</keyword>
<dbReference type="SUPFAM" id="SSF48498">
    <property type="entry name" value="Tetracyclin repressor-like, C-terminal domain"/>
    <property type="match status" value="1"/>
</dbReference>
<dbReference type="SUPFAM" id="SSF46689">
    <property type="entry name" value="Homeodomain-like"/>
    <property type="match status" value="1"/>
</dbReference>
<reference evidence="4 5" key="1">
    <citation type="submission" date="2015-10" db="EMBL/GenBank/DDBJ databases">
        <title>Transcriptomic analysis of a linuron degrading triple-species bacterial consortium.</title>
        <authorList>
            <person name="Albers P."/>
        </authorList>
    </citation>
    <scope>NUCLEOTIDE SEQUENCE [LARGE SCALE GENOMIC DNA]</scope>
    <source>
        <strain evidence="4 5">WDL6</strain>
    </source>
</reference>
<dbReference type="Proteomes" id="UP000059074">
    <property type="component" value="Unassembled WGS sequence"/>
</dbReference>
<dbReference type="AlphaFoldDB" id="A0A109BA30"/>
<feature type="DNA-binding region" description="H-T-H motif" evidence="2">
    <location>
        <begin position="35"/>
        <end position="54"/>
    </location>
</feature>
<organism evidence="4 5">
    <name type="scientific">Hyphomicrobium sulfonivorans</name>
    <dbReference type="NCBI Taxonomy" id="121290"/>
    <lineage>
        <taxon>Bacteria</taxon>
        <taxon>Pseudomonadati</taxon>
        <taxon>Pseudomonadota</taxon>
        <taxon>Alphaproteobacteria</taxon>
        <taxon>Hyphomicrobiales</taxon>
        <taxon>Hyphomicrobiaceae</taxon>
        <taxon>Hyphomicrobium</taxon>
    </lineage>
</organism>
<dbReference type="GO" id="GO:0003700">
    <property type="term" value="F:DNA-binding transcription factor activity"/>
    <property type="evidence" value="ECO:0007669"/>
    <property type="project" value="TreeGrafter"/>
</dbReference>
<keyword evidence="5" id="KW-1185">Reference proteome</keyword>
<evidence type="ECO:0000313" key="5">
    <source>
        <dbReference type="Proteomes" id="UP000059074"/>
    </source>
</evidence>
<name>A0A109BA30_HYPSL</name>
<dbReference type="STRING" id="121290.APY04_3072"/>
<evidence type="ECO:0000259" key="3">
    <source>
        <dbReference type="PROSITE" id="PS50977"/>
    </source>
</evidence>